<dbReference type="Proteomes" id="UP001305647">
    <property type="component" value="Unassembled WGS sequence"/>
</dbReference>
<accession>A0AAN6SZC1</accession>
<evidence type="ECO:0000313" key="2">
    <source>
        <dbReference type="Proteomes" id="UP001305647"/>
    </source>
</evidence>
<dbReference type="EMBL" id="MU863657">
    <property type="protein sequence ID" value="KAK4098561.1"/>
    <property type="molecule type" value="Genomic_DNA"/>
</dbReference>
<gene>
    <name evidence="1" type="ORF">N658DRAFT_216354</name>
</gene>
<name>A0AAN6SZC1_9PEZI</name>
<dbReference type="AlphaFoldDB" id="A0AAN6SZC1"/>
<proteinExistence type="predicted"/>
<protein>
    <submittedName>
        <fullName evidence="1">Uncharacterized protein</fullName>
    </submittedName>
</protein>
<keyword evidence="2" id="KW-1185">Reference proteome</keyword>
<comment type="caution">
    <text evidence="1">The sequence shown here is derived from an EMBL/GenBank/DDBJ whole genome shotgun (WGS) entry which is preliminary data.</text>
</comment>
<organism evidence="1 2">
    <name type="scientific">Parathielavia hyrcaniae</name>
    <dbReference type="NCBI Taxonomy" id="113614"/>
    <lineage>
        <taxon>Eukaryota</taxon>
        <taxon>Fungi</taxon>
        <taxon>Dikarya</taxon>
        <taxon>Ascomycota</taxon>
        <taxon>Pezizomycotina</taxon>
        <taxon>Sordariomycetes</taxon>
        <taxon>Sordariomycetidae</taxon>
        <taxon>Sordariales</taxon>
        <taxon>Chaetomiaceae</taxon>
        <taxon>Parathielavia</taxon>
    </lineage>
</organism>
<reference evidence="1" key="1">
    <citation type="journal article" date="2023" name="Mol. Phylogenet. Evol.">
        <title>Genome-scale phylogeny and comparative genomics of the fungal order Sordariales.</title>
        <authorList>
            <person name="Hensen N."/>
            <person name="Bonometti L."/>
            <person name="Westerberg I."/>
            <person name="Brannstrom I.O."/>
            <person name="Guillou S."/>
            <person name="Cros-Aarteil S."/>
            <person name="Calhoun S."/>
            <person name="Haridas S."/>
            <person name="Kuo A."/>
            <person name="Mondo S."/>
            <person name="Pangilinan J."/>
            <person name="Riley R."/>
            <person name="LaButti K."/>
            <person name="Andreopoulos B."/>
            <person name="Lipzen A."/>
            <person name="Chen C."/>
            <person name="Yan M."/>
            <person name="Daum C."/>
            <person name="Ng V."/>
            <person name="Clum A."/>
            <person name="Steindorff A."/>
            <person name="Ohm R.A."/>
            <person name="Martin F."/>
            <person name="Silar P."/>
            <person name="Natvig D.O."/>
            <person name="Lalanne C."/>
            <person name="Gautier V."/>
            <person name="Ament-Velasquez S.L."/>
            <person name="Kruys A."/>
            <person name="Hutchinson M.I."/>
            <person name="Powell A.J."/>
            <person name="Barry K."/>
            <person name="Miller A.N."/>
            <person name="Grigoriev I.V."/>
            <person name="Debuchy R."/>
            <person name="Gladieux P."/>
            <person name="Hiltunen Thoren M."/>
            <person name="Johannesson H."/>
        </authorList>
    </citation>
    <scope>NUCLEOTIDE SEQUENCE</scope>
    <source>
        <strain evidence="1">CBS 757.83</strain>
    </source>
</reference>
<evidence type="ECO:0000313" key="1">
    <source>
        <dbReference type="EMBL" id="KAK4098561.1"/>
    </source>
</evidence>
<sequence length="180" mass="20212">MPREECSSLVTFVIHHWQGSKGSSSMGCMAGWEAFLMRSLQCGSGVCGCFRLASFSSSAPPTSPSRWSGKHSRLRGLYHSVSKGFPSTQRATQFAVCRLHSMRRAAWLESVDLGKTCRVPSGLVNPSTWSCCNCGWERRPRNREKDRGALPWARRPEKAQAIYDGYEFCAYRLQPYSHPV</sequence>
<reference evidence="1" key="2">
    <citation type="submission" date="2023-05" db="EMBL/GenBank/DDBJ databases">
        <authorList>
            <consortium name="Lawrence Berkeley National Laboratory"/>
            <person name="Steindorff A."/>
            <person name="Hensen N."/>
            <person name="Bonometti L."/>
            <person name="Westerberg I."/>
            <person name="Brannstrom I.O."/>
            <person name="Guillou S."/>
            <person name="Cros-Aarteil S."/>
            <person name="Calhoun S."/>
            <person name="Haridas S."/>
            <person name="Kuo A."/>
            <person name="Mondo S."/>
            <person name="Pangilinan J."/>
            <person name="Riley R."/>
            <person name="Labutti K."/>
            <person name="Andreopoulos B."/>
            <person name="Lipzen A."/>
            <person name="Chen C."/>
            <person name="Yanf M."/>
            <person name="Daum C."/>
            <person name="Ng V."/>
            <person name="Clum A."/>
            <person name="Ohm R."/>
            <person name="Martin F."/>
            <person name="Silar P."/>
            <person name="Natvig D."/>
            <person name="Lalanne C."/>
            <person name="Gautier V."/>
            <person name="Ament-Velasquez S.L."/>
            <person name="Kruys A."/>
            <person name="Hutchinson M.I."/>
            <person name="Powell A.J."/>
            <person name="Barry K."/>
            <person name="Miller A.N."/>
            <person name="Grigoriev I.V."/>
            <person name="Debuchy R."/>
            <person name="Gladieux P."/>
            <person name="Thoren M.H."/>
            <person name="Johannesson H."/>
        </authorList>
    </citation>
    <scope>NUCLEOTIDE SEQUENCE</scope>
    <source>
        <strain evidence="1">CBS 757.83</strain>
    </source>
</reference>